<name>A0A8J7I0M0_9NOST</name>
<evidence type="ECO:0000313" key="1">
    <source>
        <dbReference type="EMBL" id="MBH8566763.1"/>
    </source>
</evidence>
<dbReference type="GO" id="GO:0006355">
    <property type="term" value="P:regulation of DNA-templated transcription"/>
    <property type="evidence" value="ECO:0007669"/>
    <property type="project" value="InterPro"/>
</dbReference>
<organism evidence="1 2">
    <name type="scientific">Amazonocrinis nigriterrae CENA67</name>
    <dbReference type="NCBI Taxonomy" id="2794033"/>
    <lineage>
        <taxon>Bacteria</taxon>
        <taxon>Bacillati</taxon>
        <taxon>Cyanobacteriota</taxon>
        <taxon>Cyanophyceae</taxon>
        <taxon>Nostocales</taxon>
        <taxon>Nostocaceae</taxon>
        <taxon>Amazonocrinis</taxon>
        <taxon>Amazonocrinis nigriterrae</taxon>
    </lineage>
</organism>
<dbReference type="Gene3D" id="1.10.1220.10">
    <property type="entry name" value="Met repressor-like"/>
    <property type="match status" value="1"/>
</dbReference>
<dbReference type="Proteomes" id="UP000632766">
    <property type="component" value="Unassembled WGS sequence"/>
</dbReference>
<dbReference type="SUPFAM" id="SSF47598">
    <property type="entry name" value="Ribbon-helix-helix"/>
    <property type="match status" value="1"/>
</dbReference>
<reference evidence="1 2" key="1">
    <citation type="journal article" date="2021" name="Int. J. Syst. Evol. Microbiol.">
        <title>Amazonocrinis nigriterrae gen. nov., sp. nov., Atlanticothrix silvestris gen. nov., sp. nov. and Dendronalium phyllosphericum gen. nov., sp. nov., nostocacean cyanobacteria from Brazilian environments.</title>
        <authorList>
            <person name="Alvarenga D.O."/>
            <person name="Andreote A.P.D."/>
            <person name="Branco L.H.Z."/>
            <person name="Delbaje E."/>
            <person name="Cruz R.B."/>
            <person name="Varani A.M."/>
            <person name="Fiore M.F."/>
        </authorList>
    </citation>
    <scope>NUCLEOTIDE SEQUENCE [LARGE SCALE GENOMIC DNA]</scope>
    <source>
        <strain evidence="1 2">CENA67</strain>
    </source>
</reference>
<dbReference type="AlphaFoldDB" id="A0A8J7I0M0"/>
<sequence>MAEEARLTIRINPDKRKALKAKAEAEGKNTTEVLTEFIDQYLGIKQLHNPLEQRVTRLEKIVEEHLGESAA</sequence>
<proteinExistence type="predicted"/>
<dbReference type="EMBL" id="JAECZC010000102">
    <property type="protein sequence ID" value="MBH8566763.1"/>
    <property type="molecule type" value="Genomic_DNA"/>
</dbReference>
<evidence type="ECO:0000313" key="2">
    <source>
        <dbReference type="Proteomes" id="UP000632766"/>
    </source>
</evidence>
<dbReference type="InterPro" id="IPR013321">
    <property type="entry name" value="Arc_rbn_hlx_hlx"/>
</dbReference>
<accession>A0A8J7I0M0</accession>
<evidence type="ECO:0008006" key="3">
    <source>
        <dbReference type="Google" id="ProtNLM"/>
    </source>
</evidence>
<keyword evidence="2" id="KW-1185">Reference proteome</keyword>
<dbReference type="InterPro" id="IPR010985">
    <property type="entry name" value="Ribbon_hlx_hlx"/>
</dbReference>
<comment type="caution">
    <text evidence="1">The sequence shown here is derived from an EMBL/GenBank/DDBJ whole genome shotgun (WGS) entry which is preliminary data.</text>
</comment>
<gene>
    <name evidence="1" type="ORF">I8748_32205</name>
</gene>
<protein>
    <recommendedName>
        <fullName evidence="3">Ribbon-helix-helix protein CopG domain-containing protein</fullName>
    </recommendedName>
</protein>
<dbReference type="RefSeq" id="WP_214662840.1">
    <property type="nucleotide sequence ID" value="NZ_JAECZC010000102.1"/>
</dbReference>